<dbReference type="EMBL" id="AJXT01000022">
    <property type="protein sequence ID" value="EIL93233.1"/>
    <property type="molecule type" value="Genomic_DNA"/>
</dbReference>
<gene>
    <name evidence="1" type="ORF">UU7_09605</name>
</gene>
<reference evidence="1 2" key="1">
    <citation type="journal article" date="2012" name="J. Bacteriol.">
        <title>Genome sequences for six rhodanobacter strains, isolated from soils and the terrestrial subsurface, with variable denitrification capabilities.</title>
        <authorList>
            <person name="Kostka J.E."/>
            <person name="Green S.J."/>
            <person name="Rishishwar L."/>
            <person name="Prakash O."/>
            <person name="Katz L.S."/>
            <person name="Marino-Ramirez L."/>
            <person name="Jordan I.K."/>
            <person name="Munk C."/>
            <person name="Ivanova N."/>
            <person name="Mikhailova N."/>
            <person name="Watson D.B."/>
            <person name="Brown S.D."/>
            <person name="Palumbo A.V."/>
            <person name="Brooks S.C."/>
        </authorList>
    </citation>
    <scope>NUCLEOTIDE SEQUENCE [LARGE SCALE GENOMIC DNA]</scope>
    <source>
        <strain evidence="1 2">B39</strain>
    </source>
</reference>
<accession>I4W192</accession>
<keyword evidence="2" id="KW-1185">Reference proteome</keyword>
<name>I4W192_9GAMM</name>
<proteinExistence type="predicted"/>
<dbReference type="AlphaFoldDB" id="I4W192"/>
<organism evidence="1 2">
    <name type="scientific">Rhodanobacter spathiphylli B39</name>
    <dbReference type="NCBI Taxonomy" id="1163407"/>
    <lineage>
        <taxon>Bacteria</taxon>
        <taxon>Pseudomonadati</taxon>
        <taxon>Pseudomonadota</taxon>
        <taxon>Gammaproteobacteria</taxon>
        <taxon>Lysobacterales</taxon>
        <taxon>Rhodanobacteraceae</taxon>
        <taxon>Rhodanobacter</taxon>
    </lineage>
</organism>
<sequence>MCNVYGYFDNDAKVKAPFDAMKLRRRLQA</sequence>
<evidence type="ECO:0000313" key="2">
    <source>
        <dbReference type="Proteomes" id="UP000003226"/>
    </source>
</evidence>
<evidence type="ECO:0000313" key="1">
    <source>
        <dbReference type="EMBL" id="EIL93233.1"/>
    </source>
</evidence>
<comment type="caution">
    <text evidence="1">The sequence shown here is derived from an EMBL/GenBank/DDBJ whole genome shotgun (WGS) entry which is preliminary data.</text>
</comment>
<dbReference type="Proteomes" id="UP000003226">
    <property type="component" value="Unassembled WGS sequence"/>
</dbReference>
<protein>
    <submittedName>
        <fullName evidence="1">Uncharacterized protein</fullName>
    </submittedName>
</protein>